<evidence type="ECO:0000313" key="7">
    <source>
        <dbReference type="Proteomes" id="UP001367676"/>
    </source>
</evidence>
<dbReference type="Gene3D" id="3.30.300.30">
    <property type="match status" value="1"/>
</dbReference>
<evidence type="ECO:0000256" key="3">
    <source>
        <dbReference type="ARBA" id="ARBA00023140"/>
    </source>
</evidence>
<gene>
    <name evidence="6" type="ORF">V9T40_009050</name>
</gene>
<comment type="similarity">
    <text evidence="2">Belongs to the ATP-dependent AMP-binding enzyme family.</text>
</comment>
<feature type="domain" description="AMP-binding enzyme C-terminal" evidence="5">
    <location>
        <begin position="521"/>
        <end position="596"/>
    </location>
</feature>
<dbReference type="InterPro" id="IPR025110">
    <property type="entry name" value="AMP-bd_C"/>
</dbReference>
<dbReference type="GO" id="GO:0004467">
    <property type="term" value="F:long-chain fatty acid-CoA ligase activity"/>
    <property type="evidence" value="ECO:0007669"/>
    <property type="project" value="TreeGrafter"/>
</dbReference>
<keyword evidence="7" id="KW-1185">Reference proteome</keyword>
<accession>A0AAN9Y7R8</accession>
<protein>
    <recommendedName>
        <fullName evidence="8">4-coumarate--CoA ligase</fullName>
    </recommendedName>
</protein>
<dbReference type="InterPro" id="IPR045851">
    <property type="entry name" value="AMP-bd_C_sf"/>
</dbReference>
<reference evidence="6 7" key="1">
    <citation type="submission" date="2024-03" db="EMBL/GenBank/DDBJ databases">
        <title>Adaptation during the transition from Ophiocordyceps entomopathogen to insect associate is accompanied by gene loss and intensified selection.</title>
        <authorList>
            <person name="Ward C.M."/>
            <person name="Onetto C.A."/>
            <person name="Borneman A.R."/>
        </authorList>
    </citation>
    <scope>NUCLEOTIDE SEQUENCE [LARGE SCALE GENOMIC DNA]</scope>
    <source>
        <strain evidence="6">AWRI1</strain>
        <tissue evidence="6">Single Adult Female</tissue>
    </source>
</reference>
<evidence type="ECO:0000313" key="6">
    <source>
        <dbReference type="EMBL" id="KAK7601609.1"/>
    </source>
</evidence>
<dbReference type="InterPro" id="IPR042099">
    <property type="entry name" value="ANL_N_sf"/>
</dbReference>
<comment type="subcellular location">
    <subcellularLocation>
        <location evidence="1">Peroxisome</location>
    </subcellularLocation>
</comment>
<dbReference type="PANTHER" id="PTHR24096">
    <property type="entry name" value="LONG-CHAIN-FATTY-ACID--COA LIGASE"/>
    <property type="match status" value="1"/>
</dbReference>
<evidence type="ECO:0008006" key="8">
    <source>
        <dbReference type="Google" id="ProtNLM"/>
    </source>
</evidence>
<dbReference type="InterPro" id="IPR020845">
    <property type="entry name" value="AMP-binding_CS"/>
</dbReference>
<sequence length="610" mass="67505">MSVLKVHRSCSLRLKSNCALPSIFEFITQTTASFRYPKRKCSAASAKLIILPRILSKAPSAACLQQQNRKCSSARLLTSPYRDIRAPCDSLVDFIWKDVNKWSSHTAICSAETGKKYSYEELRKLCRRFAIALKQKQFQKGEILSIILPNIPEYLVVLLGTIEAGLVATTLNPAFTAEEISRQLQNSQTSVIVTLSSLTELVNSSKTLIETRTKEEFKFTLITLNDSSTSNSCFEDMIDKRFDEYELDVKIAGDDVALLPYSSGTTGFPKGVQLTHSNLVHNLLQICTGEMKHVEETSGDFQEILPAVLPFFHILGISALILTSLMHGCKIISLARFTPDTYAKVIKEEKVTLLHLVPTLTFFLTSHPLIKPNHLESVRMAFFAGVTTPSSEVNRIIELSGHEMVIVHAYGLTEASPAVCAKISNICDGSIGSALANTVIKIIGADGSLQSPFQNGEICVRGPQIMKGYFNNTEATKDVIDADGFLHTGDVGYYSNDNNIFCVDRMKELIKVKGFQVPPAELESVVKGYKAVKDVGIIGVPDSRCGEIPVAFVVPKSSEIIRENDLKRFVAEKVTPYKQLGRVILVESIPRNASGKILRRKLKEMYEHSN</sequence>
<dbReference type="Proteomes" id="UP001367676">
    <property type="component" value="Unassembled WGS sequence"/>
</dbReference>
<dbReference type="AlphaFoldDB" id="A0AAN9Y7R8"/>
<evidence type="ECO:0000256" key="1">
    <source>
        <dbReference type="ARBA" id="ARBA00004275"/>
    </source>
</evidence>
<dbReference type="Gene3D" id="3.40.50.12780">
    <property type="entry name" value="N-terminal domain of ligase-like"/>
    <property type="match status" value="1"/>
</dbReference>
<dbReference type="GO" id="GO:0046949">
    <property type="term" value="P:fatty-acyl-CoA biosynthetic process"/>
    <property type="evidence" value="ECO:0007669"/>
    <property type="project" value="TreeGrafter"/>
</dbReference>
<evidence type="ECO:0000259" key="4">
    <source>
        <dbReference type="Pfam" id="PF00501"/>
    </source>
</evidence>
<keyword evidence="3" id="KW-0576">Peroxisome</keyword>
<dbReference type="InterPro" id="IPR000873">
    <property type="entry name" value="AMP-dep_synth/lig_dom"/>
</dbReference>
<comment type="caution">
    <text evidence="6">The sequence shown here is derived from an EMBL/GenBank/DDBJ whole genome shotgun (WGS) entry which is preliminary data.</text>
</comment>
<dbReference type="GO" id="GO:0005777">
    <property type="term" value="C:peroxisome"/>
    <property type="evidence" value="ECO:0007669"/>
    <property type="project" value="UniProtKB-SubCell"/>
</dbReference>
<dbReference type="Pfam" id="PF13193">
    <property type="entry name" value="AMP-binding_C"/>
    <property type="match status" value="1"/>
</dbReference>
<dbReference type="Pfam" id="PF00501">
    <property type="entry name" value="AMP-binding"/>
    <property type="match status" value="1"/>
</dbReference>
<dbReference type="EMBL" id="JBBCAQ010000010">
    <property type="protein sequence ID" value="KAK7601609.1"/>
    <property type="molecule type" value="Genomic_DNA"/>
</dbReference>
<organism evidence="6 7">
    <name type="scientific">Parthenolecanium corni</name>
    <dbReference type="NCBI Taxonomy" id="536013"/>
    <lineage>
        <taxon>Eukaryota</taxon>
        <taxon>Metazoa</taxon>
        <taxon>Ecdysozoa</taxon>
        <taxon>Arthropoda</taxon>
        <taxon>Hexapoda</taxon>
        <taxon>Insecta</taxon>
        <taxon>Pterygota</taxon>
        <taxon>Neoptera</taxon>
        <taxon>Paraneoptera</taxon>
        <taxon>Hemiptera</taxon>
        <taxon>Sternorrhyncha</taxon>
        <taxon>Coccoidea</taxon>
        <taxon>Coccidae</taxon>
        <taxon>Parthenolecanium</taxon>
    </lineage>
</organism>
<dbReference type="PANTHER" id="PTHR24096:SF422">
    <property type="entry name" value="BCDNA.GH02901"/>
    <property type="match status" value="1"/>
</dbReference>
<dbReference type="SUPFAM" id="SSF56801">
    <property type="entry name" value="Acetyl-CoA synthetase-like"/>
    <property type="match status" value="1"/>
</dbReference>
<evidence type="ECO:0000256" key="2">
    <source>
        <dbReference type="ARBA" id="ARBA00006432"/>
    </source>
</evidence>
<evidence type="ECO:0000259" key="5">
    <source>
        <dbReference type="Pfam" id="PF13193"/>
    </source>
</evidence>
<feature type="domain" description="AMP-dependent synthetase/ligase" evidence="4">
    <location>
        <begin position="97"/>
        <end position="470"/>
    </location>
</feature>
<dbReference type="FunFam" id="3.30.300.30:FF:000007">
    <property type="entry name" value="4-coumarate--CoA ligase 2"/>
    <property type="match status" value="1"/>
</dbReference>
<dbReference type="PROSITE" id="PS00455">
    <property type="entry name" value="AMP_BINDING"/>
    <property type="match status" value="1"/>
</dbReference>
<proteinExistence type="inferred from homology"/>
<name>A0AAN9Y7R8_9HEMI</name>